<sequence length="66" mass="6876">MRYEVLSGGPTKTAGETVVALQRKVNEAVSIGAVLVGGISVVFGRAPGFIAKDAHEAFQAVTYPDQ</sequence>
<evidence type="ECO:0000313" key="4">
    <source>
        <dbReference type="Proteomes" id="UP000191686"/>
    </source>
</evidence>
<dbReference type="AlphaFoldDB" id="A0A1V2VVL8"/>
<dbReference type="EMBL" id="JYMX02000011">
    <property type="protein sequence ID" value="MCW3712830.1"/>
    <property type="molecule type" value="Genomic_DNA"/>
</dbReference>
<reference evidence="1" key="5">
    <citation type="submission" date="2021-09" db="EMBL/GenBank/DDBJ databases">
        <authorList>
            <person name="Saroha T."/>
            <person name="Patil P."/>
            <person name="Gautam D.V."/>
            <person name="Patil D.P.B."/>
        </authorList>
    </citation>
    <scope>NUCLEOTIDE SEQUENCE</scope>
    <source>
        <strain evidence="1">BC-19</strain>
    </source>
</reference>
<dbReference type="GeneID" id="56563527"/>
<proteinExistence type="predicted"/>
<dbReference type="OrthoDB" id="9866117at2"/>
<gene>
    <name evidence="2" type="ORF">A8E72_29905</name>
    <name evidence="1" type="ORF">UE95_016185</name>
</gene>
<reference evidence="1" key="1">
    <citation type="submission" date="2015-02" db="EMBL/GenBank/DDBJ databases">
        <authorList>
            <person name="Patil P.P."/>
            <person name="Midha S."/>
            <person name="Mali S."/>
            <person name="Gautam V."/>
            <person name="Dash L."/>
            <person name="Kumar S."/>
            <person name="Shastri J."/>
            <person name="Singhal L."/>
            <person name="Patil P.B."/>
        </authorList>
    </citation>
    <scope>NUCLEOTIDE SEQUENCE</scope>
    <source>
        <strain evidence="1">BC-19</strain>
    </source>
</reference>
<evidence type="ECO:0000313" key="2">
    <source>
        <dbReference type="EMBL" id="ONU78079.1"/>
    </source>
</evidence>
<accession>A0A1V2VVL8</accession>
<dbReference type="Proteomes" id="UP000191686">
    <property type="component" value="Unassembled WGS sequence"/>
</dbReference>
<reference evidence="1 4" key="4">
    <citation type="journal article" date="2017" name="Front. Microbiol.">
        <title>Genomics Reveals a Unique Clone of Burkholderia cenocepacia Harboring an Actively Excising Novel Genomic Island.</title>
        <authorList>
            <person name="Patil P.P."/>
            <person name="Mali S."/>
            <person name="Midha S."/>
            <person name="Gautam V."/>
            <person name="Dash L."/>
            <person name="Kumar S."/>
            <person name="Shastri J."/>
            <person name="Singhal L."/>
            <person name="Patil P.B."/>
        </authorList>
    </citation>
    <scope>NUCLEOTIDE SEQUENCE [LARGE SCALE GENOMIC DNA]</scope>
    <source>
        <strain evidence="1 4">BC-19</strain>
    </source>
</reference>
<dbReference type="EMBL" id="MUTJ01000091">
    <property type="protein sequence ID" value="ONU78079.1"/>
    <property type="molecule type" value="Genomic_DNA"/>
</dbReference>
<dbReference type="Proteomes" id="UP000188543">
    <property type="component" value="Unassembled WGS sequence"/>
</dbReference>
<reference evidence="1 4" key="3">
    <citation type="journal article" date="2017" name="Front. Microbiol.">
        <title>Genomics reveals a unique clone of Burkholderia cenocepacia harbouring an actively excising novel genomic island.</title>
        <authorList>
            <person name="Patil P."/>
            <person name="Mali S."/>
            <person name="Midha S."/>
            <person name="Gautam V."/>
            <person name="Dash L."/>
            <person name="Kumar S."/>
            <person name="Shastri J."/>
            <person name="Singhal L."/>
            <person name="Patil P.B."/>
        </authorList>
    </citation>
    <scope>NUCLEOTIDE SEQUENCE [LARGE SCALE GENOMIC DNA]</scope>
    <source>
        <strain evidence="1 4">BC-19</strain>
    </source>
</reference>
<reference evidence="2 3" key="2">
    <citation type="submission" date="2016-08" db="EMBL/GenBank/DDBJ databases">
        <authorList>
            <person name="Seilhamer J.J."/>
        </authorList>
    </citation>
    <scope>NUCLEOTIDE SEQUENCE [LARGE SCALE GENOMIC DNA]</scope>
    <source>
        <strain evidence="2 3">VC14762</strain>
    </source>
</reference>
<evidence type="ECO:0000313" key="3">
    <source>
        <dbReference type="Proteomes" id="UP000188543"/>
    </source>
</evidence>
<evidence type="ECO:0000313" key="1">
    <source>
        <dbReference type="EMBL" id="MCW3712830.1"/>
    </source>
</evidence>
<organism evidence="2 3">
    <name type="scientific">Burkholderia cenocepacia</name>
    <dbReference type="NCBI Taxonomy" id="95486"/>
    <lineage>
        <taxon>Bacteria</taxon>
        <taxon>Pseudomonadati</taxon>
        <taxon>Pseudomonadota</taxon>
        <taxon>Betaproteobacteria</taxon>
        <taxon>Burkholderiales</taxon>
        <taxon>Burkholderiaceae</taxon>
        <taxon>Burkholderia</taxon>
        <taxon>Burkholderia cepacia complex</taxon>
    </lineage>
</organism>
<name>A0A1V2VVL8_9BURK</name>
<protein>
    <submittedName>
        <fullName evidence="2">Uncharacterized protein</fullName>
    </submittedName>
</protein>
<comment type="caution">
    <text evidence="2">The sequence shown here is derived from an EMBL/GenBank/DDBJ whole genome shotgun (WGS) entry which is preliminary data.</text>
</comment>
<dbReference type="RefSeq" id="WP_077020527.1">
    <property type="nucleotide sequence ID" value="NZ_CADETK010000009.1"/>
</dbReference>